<proteinExistence type="predicted"/>
<keyword evidence="4" id="KW-1185">Reference proteome</keyword>
<evidence type="ECO:0000313" key="3">
    <source>
        <dbReference type="EMBL" id="GJS60230.1"/>
    </source>
</evidence>
<reference evidence="3" key="1">
    <citation type="journal article" date="2022" name="Int. J. Mol. Sci.">
        <title>Draft Genome of Tanacetum Coccineum: Genomic Comparison of Closely Related Tanacetum-Family Plants.</title>
        <authorList>
            <person name="Yamashiro T."/>
            <person name="Shiraishi A."/>
            <person name="Nakayama K."/>
            <person name="Satake H."/>
        </authorList>
    </citation>
    <scope>NUCLEOTIDE SEQUENCE</scope>
</reference>
<protein>
    <submittedName>
        <fullName evidence="3">Uncharacterized protein</fullName>
    </submittedName>
</protein>
<feature type="region of interest" description="Disordered" evidence="1">
    <location>
        <begin position="1"/>
        <end position="37"/>
    </location>
</feature>
<feature type="transmembrane region" description="Helical" evidence="2">
    <location>
        <begin position="312"/>
        <end position="334"/>
    </location>
</feature>
<evidence type="ECO:0000313" key="4">
    <source>
        <dbReference type="Proteomes" id="UP001151760"/>
    </source>
</evidence>
<sequence>MLPPLSPSSPNNYHPPQLTHRHKHQPSCCRHPKGAHGILAAPSTASTATTSSPHPLASAPPQQYQKGASVWYAPPRVVLISAATREGVFSCDSPQGLRLVVNSRTRSHPNVTIPLQTDFGGVTDWYQSTGCRELGERCVRAWWSRLRGRENDVWMVGMITGADVGRKKGGRCGIREWWVCWGDGEWGGVGDRMMVGALKKGGVSEAERVGVVIGLESGRGLETTFIMGGGGRGWVSVGKKIGQVEGFVRGGVGGWSVGVISGKRGVLWSVNSKIYSGRALGTEDVGVKQGMEVLGYDKCHGRMVGYTIQHCFAMAVRLPVGLLMVLFVAVKVAYHCRRVCSSLCSIVRREGRGGVGCGYL</sequence>
<keyword evidence="2" id="KW-1133">Transmembrane helix</keyword>
<gene>
    <name evidence="3" type="ORF">Tco_0655014</name>
</gene>
<reference evidence="3" key="2">
    <citation type="submission" date="2022-01" db="EMBL/GenBank/DDBJ databases">
        <authorList>
            <person name="Yamashiro T."/>
            <person name="Shiraishi A."/>
            <person name="Satake H."/>
            <person name="Nakayama K."/>
        </authorList>
    </citation>
    <scope>NUCLEOTIDE SEQUENCE</scope>
</reference>
<keyword evidence="2" id="KW-0812">Transmembrane</keyword>
<feature type="compositionally biased region" description="Basic residues" evidence="1">
    <location>
        <begin position="19"/>
        <end position="34"/>
    </location>
</feature>
<dbReference type="Proteomes" id="UP001151760">
    <property type="component" value="Unassembled WGS sequence"/>
</dbReference>
<comment type="caution">
    <text evidence="3">The sequence shown here is derived from an EMBL/GenBank/DDBJ whole genome shotgun (WGS) entry which is preliminary data.</text>
</comment>
<keyword evidence="2" id="KW-0472">Membrane</keyword>
<accession>A0ABQ4X5F7</accession>
<organism evidence="3 4">
    <name type="scientific">Tanacetum coccineum</name>
    <dbReference type="NCBI Taxonomy" id="301880"/>
    <lineage>
        <taxon>Eukaryota</taxon>
        <taxon>Viridiplantae</taxon>
        <taxon>Streptophyta</taxon>
        <taxon>Embryophyta</taxon>
        <taxon>Tracheophyta</taxon>
        <taxon>Spermatophyta</taxon>
        <taxon>Magnoliopsida</taxon>
        <taxon>eudicotyledons</taxon>
        <taxon>Gunneridae</taxon>
        <taxon>Pentapetalae</taxon>
        <taxon>asterids</taxon>
        <taxon>campanulids</taxon>
        <taxon>Asterales</taxon>
        <taxon>Asteraceae</taxon>
        <taxon>Asteroideae</taxon>
        <taxon>Anthemideae</taxon>
        <taxon>Anthemidinae</taxon>
        <taxon>Tanacetum</taxon>
    </lineage>
</organism>
<name>A0ABQ4X5F7_9ASTR</name>
<evidence type="ECO:0000256" key="1">
    <source>
        <dbReference type="SAM" id="MobiDB-lite"/>
    </source>
</evidence>
<evidence type="ECO:0000256" key="2">
    <source>
        <dbReference type="SAM" id="Phobius"/>
    </source>
</evidence>
<dbReference type="EMBL" id="BQNB010009207">
    <property type="protein sequence ID" value="GJS60230.1"/>
    <property type="molecule type" value="Genomic_DNA"/>
</dbReference>